<dbReference type="Proteomes" id="UP000487268">
    <property type="component" value="Unassembled WGS sequence"/>
</dbReference>
<dbReference type="SUPFAM" id="SSF55874">
    <property type="entry name" value="ATPase domain of HSP90 chaperone/DNA topoisomerase II/histidine kinase"/>
    <property type="match status" value="1"/>
</dbReference>
<dbReference type="InterPro" id="IPR036890">
    <property type="entry name" value="HATPase_C_sf"/>
</dbReference>
<dbReference type="InterPro" id="IPR003594">
    <property type="entry name" value="HATPase_dom"/>
</dbReference>
<keyword evidence="3" id="KW-0808">Transferase</keyword>
<comment type="caution">
    <text evidence="3">The sequence shown here is derived from an EMBL/GenBank/DDBJ whole genome shotgun (WGS) entry which is preliminary data.</text>
</comment>
<dbReference type="AlphaFoldDB" id="A0A7K0BUH7"/>
<reference evidence="3 4" key="1">
    <citation type="submission" date="2019-10" db="EMBL/GenBank/DDBJ databases">
        <title>Actinomadura rubteroloni sp. nov. and Actinomadura macrotermitis sp. nov., isolated from the gut of fungus growing-termite Macrotermes natalensis.</title>
        <authorList>
            <person name="Benndorf R."/>
            <person name="Martin K."/>
            <person name="Kuefner M."/>
            <person name="De Beer W."/>
            <person name="Kaster A.-K."/>
            <person name="Vollmers J."/>
            <person name="Poulsen M."/>
            <person name="Beemelmanns C."/>
        </authorList>
    </citation>
    <scope>NUCLEOTIDE SEQUENCE [LARGE SCALE GENOMIC DNA]</scope>
    <source>
        <strain evidence="3 4">RB68</strain>
    </source>
</reference>
<proteinExistence type="predicted"/>
<accession>A0A7K0BUH7</accession>
<gene>
    <name evidence="3" type="primary">spoIIAB</name>
    <name evidence="3" type="ORF">ACRB68_29170</name>
</gene>
<evidence type="ECO:0000313" key="4">
    <source>
        <dbReference type="Proteomes" id="UP000487268"/>
    </source>
</evidence>
<keyword evidence="1" id="KW-0418">Kinase</keyword>
<dbReference type="Gene3D" id="3.30.565.10">
    <property type="entry name" value="Histidine kinase-like ATPase, C-terminal domain"/>
    <property type="match status" value="1"/>
</dbReference>
<evidence type="ECO:0000313" key="3">
    <source>
        <dbReference type="EMBL" id="MQY04855.1"/>
    </source>
</evidence>
<evidence type="ECO:0000256" key="1">
    <source>
        <dbReference type="ARBA" id="ARBA00022527"/>
    </source>
</evidence>
<dbReference type="EC" id="2.7.11.1" evidence="3"/>
<dbReference type="EMBL" id="WEGH01000002">
    <property type="protein sequence ID" value="MQY04855.1"/>
    <property type="molecule type" value="Genomic_DNA"/>
</dbReference>
<dbReference type="GO" id="GO:0004674">
    <property type="term" value="F:protein serine/threonine kinase activity"/>
    <property type="evidence" value="ECO:0007669"/>
    <property type="project" value="UniProtKB-KW"/>
</dbReference>
<dbReference type="PANTHER" id="PTHR35526:SF3">
    <property type="entry name" value="ANTI-SIGMA-F FACTOR RSBW"/>
    <property type="match status" value="1"/>
</dbReference>
<name>A0A7K0BUH7_9ACTN</name>
<protein>
    <submittedName>
        <fullName evidence="3">Anti-sigma F factor</fullName>
        <ecNumber evidence="3">2.7.11.1</ecNumber>
    </submittedName>
</protein>
<dbReference type="InterPro" id="IPR050267">
    <property type="entry name" value="Anti-sigma-factor_SerPK"/>
</dbReference>
<evidence type="ECO:0000259" key="2">
    <source>
        <dbReference type="Pfam" id="PF13581"/>
    </source>
</evidence>
<organism evidence="3 4">
    <name type="scientific">Actinomadura macrotermitis</name>
    <dbReference type="NCBI Taxonomy" id="2585200"/>
    <lineage>
        <taxon>Bacteria</taxon>
        <taxon>Bacillati</taxon>
        <taxon>Actinomycetota</taxon>
        <taxon>Actinomycetes</taxon>
        <taxon>Streptosporangiales</taxon>
        <taxon>Thermomonosporaceae</taxon>
        <taxon>Actinomadura</taxon>
    </lineage>
</organism>
<dbReference type="PANTHER" id="PTHR35526">
    <property type="entry name" value="ANTI-SIGMA-F FACTOR RSBW-RELATED"/>
    <property type="match status" value="1"/>
</dbReference>
<keyword evidence="1" id="KW-0723">Serine/threonine-protein kinase</keyword>
<sequence length="149" mass="16423">MDMKFSLALPREALSIPVVRRVVGDALRGLGVAEDCVADLLVAVSEACTNVVQHARATGTYEVTGQVDDEGCRLRIMDWGRGLRQAPDDDPGDMAESGRGIRIMRALVDELDIDTGDGRGTVVHLRKRLTWRDEALIRRLERELMHSAG</sequence>
<keyword evidence="4" id="KW-1185">Reference proteome</keyword>
<dbReference type="CDD" id="cd16936">
    <property type="entry name" value="HATPase_RsbW-like"/>
    <property type="match status" value="1"/>
</dbReference>
<feature type="domain" description="Histidine kinase/HSP90-like ATPase" evidence="2">
    <location>
        <begin position="15"/>
        <end position="127"/>
    </location>
</feature>
<dbReference type="Pfam" id="PF13581">
    <property type="entry name" value="HATPase_c_2"/>
    <property type="match status" value="1"/>
</dbReference>